<evidence type="ECO:0000313" key="2">
    <source>
        <dbReference type="EMBL" id="SFB19531.1"/>
    </source>
</evidence>
<protein>
    <submittedName>
        <fullName evidence="2">ABC-2 type transport system permease protein</fullName>
    </submittedName>
</protein>
<keyword evidence="1" id="KW-0812">Transmembrane</keyword>
<gene>
    <name evidence="2" type="ORF">SAMN05421867_109122</name>
</gene>
<evidence type="ECO:0000313" key="3">
    <source>
        <dbReference type="Proteomes" id="UP000199012"/>
    </source>
</evidence>
<keyword evidence="1" id="KW-0472">Membrane</keyword>
<evidence type="ECO:0000256" key="1">
    <source>
        <dbReference type="SAM" id="Phobius"/>
    </source>
</evidence>
<dbReference type="AlphaFoldDB" id="A0A1I0Z1U4"/>
<name>A0A1I0Z1U4_9CELL</name>
<dbReference type="Proteomes" id="UP000199012">
    <property type="component" value="Unassembled WGS sequence"/>
</dbReference>
<dbReference type="EMBL" id="FOKA01000009">
    <property type="protein sequence ID" value="SFB19531.1"/>
    <property type="molecule type" value="Genomic_DNA"/>
</dbReference>
<keyword evidence="1" id="KW-1133">Transmembrane helix</keyword>
<reference evidence="3" key="1">
    <citation type="submission" date="2016-10" db="EMBL/GenBank/DDBJ databases">
        <authorList>
            <person name="Varghese N."/>
            <person name="Submissions S."/>
        </authorList>
    </citation>
    <scope>NUCLEOTIDE SEQUENCE [LARGE SCALE GENOMIC DNA]</scope>
    <source>
        <strain evidence="3">CGMCC 4.6945</strain>
    </source>
</reference>
<keyword evidence="3" id="KW-1185">Reference proteome</keyword>
<dbReference type="RefSeq" id="WP_090033146.1">
    <property type="nucleotide sequence ID" value="NZ_BONM01000004.1"/>
</dbReference>
<sequence length="61" mass="6678">MLSDIAALPWLRDVSAFHWAYGSEPLRHGFTGTSPQLLLYGLALVAYVLGALGFDRRDIGT</sequence>
<feature type="transmembrane region" description="Helical" evidence="1">
    <location>
        <begin position="37"/>
        <end position="54"/>
    </location>
</feature>
<dbReference type="STRING" id="988821.SAMN05421867_109122"/>
<accession>A0A1I0Z1U4</accession>
<proteinExistence type="predicted"/>
<organism evidence="2 3">
    <name type="scientific">Cellulomonas marina</name>
    <dbReference type="NCBI Taxonomy" id="988821"/>
    <lineage>
        <taxon>Bacteria</taxon>
        <taxon>Bacillati</taxon>
        <taxon>Actinomycetota</taxon>
        <taxon>Actinomycetes</taxon>
        <taxon>Micrococcales</taxon>
        <taxon>Cellulomonadaceae</taxon>
        <taxon>Cellulomonas</taxon>
    </lineage>
</organism>